<comment type="caution">
    <text evidence="2">The sequence shown here is derived from an EMBL/GenBank/DDBJ whole genome shotgun (WGS) entry which is preliminary data.</text>
</comment>
<dbReference type="InterPro" id="IPR036568">
    <property type="entry name" value="GGCT-like_sf"/>
</dbReference>
<dbReference type="SUPFAM" id="SSF110857">
    <property type="entry name" value="Gamma-glutamyl cyclotransferase-like"/>
    <property type="match status" value="1"/>
</dbReference>
<dbReference type="InterPro" id="IPR013024">
    <property type="entry name" value="GGCT-like"/>
</dbReference>
<dbReference type="EMBL" id="CATVXE010000014">
    <property type="protein sequence ID" value="CAJ0688494.1"/>
    <property type="molecule type" value="Genomic_DNA"/>
</dbReference>
<evidence type="ECO:0000259" key="1">
    <source>
        <dbReference type="Pfam" id="PF06094"/>
    </source>
</evidence>
<accession>A0AAD2EJ16</accession>
<sequence length="147" mass="15473">MSQPMNHSAARPAAIHVFVYGTLRAGEANDLRVAAAARGIPEPELLGPATLHGRLYDFGAYPGLVLDPTGTAVRGDIYRIDAALVPVLDEIEEVYPGGDALFVRENHAVVLGGSAVDCIVYPVSAQHVAGLPVITGGDWVAHRLARV</sequence>
<dbReference type="Proteomes" id="UP001190002">
    <property type="component" value="Unassembled WGS sequence"/>
</dbReference>
<dbReference type="CDD" id="cd06661">
    <property type="entry name" value="GGCT_like"/>
    <property type="match status" value="1"/>
</dbReference>
<dbReference type="Pfam" id="PF06094">
    <property type="entry name" value="GGACT"/>
    <property type="match status" value="1"/>
</dbReference>
<dbReference type="Gene3D" id="3.10.490.10">
    <property type="entry name" value="Gamma-glutamyl cyclotransferase-like"/>
    <property type="match status" value="1"/>
</dbReference>
<dbReference type="InterPro" id="IPR009288">
    <property type="entry name" value="AIG2-like_dom"/>
</dbReference>
<name>A0AAD2EJ16_9RALS</name>
<evidence type="ECO:0000313" key="5">
    <source>
        <dbReference type="Proteomes" id="UP001190452"/>
    </source>
</evidence>
<dbReference type="Proteomes" id="UP001190452">
    <property type="component" value="Unassembled WGS sequence"/>
</dbReference>
<organism evidence="2 4">
    <name type="scientific">Ralstonia mannitolilytica</name>
    <dbReference type="NCBI Taxonomy" id="105219"/>
    <lineage>
        <taxon>Bacteria</taxon>
        <taxon>Pseudomonadati</taxon>
        <taxon>Pseudomonadota</taxon>
        <taxon>Betaproteobacteria</taxon>
        <taxon>Burkholderiales</taxon>
        <taxon>Burkholderiaceae</taxon>
        <taxon>Ralstonia</taxon>
    </lineage>
</organism>
<evidence type="ECO:0000313" key="3">
    <source>
        <dbReference type="EMBL" id="CAJ0852019.1"/>
    </source>
</evidence>
<protein>
    <recommendedName>
        <fullName evidence="1">Gamma-glutamylcyclotransferase AIG2-like domain-containing protein</fullName>
    </recommendedName>
</protein>
<proteinExistence type="predicted"/>
<reference evidence="2 5" key="1">
    <citation type="submission" date="2023-07" db="EMBL/GenBank/DDBJ databases">
        <authorList>
            <person name="Peeters C."/>
        </authorList>
    </citation>
    <scope>NUCLEOTIDE SEQUENCE</scope>
    <source>
        <strain evidence="3 5">R-77569</strain>
        <strain evidence="2">R-77591</strain>
    </source>
</reference>
<gene>
    <name evidence="3" type="ORF">R77569_00564</name>
    <name evidence="2" type="ORF">R77591_03261</name>
</gene>
<keyword evidence="5" id="KW-1185">Reference proteome</keyword>
<dbReference type="EMBL" id="CAUDKV010000002">
    <property type="protein sequence ID" value="CAJ0852019.1"/>
    <property type="molecule type" value="Genomic_DNA"/>
</dbReference>
<evidence type="ECO:0000313" key="4">
    <source>
        <dbReference type="Proteomes" id="UP001190002"/>
    </source>
</evidence>
<feature type="domain" description="Gamma-glutamylcyclotransferase AIG2-like" evidence="1">
    <location>
        <begin position="17"/>
        <end position="140"/>
    </location>
</feature>
<dbReference type="AlphaFoldDB" id="A0AAD2EJ16"/>
<evidence type="ECO:0000313" key="2">
    <source>
        <dbReference type="EMBL" id="CAJ0688494.1"/>
    </source>
</evidence>
<dbReference type="RefSeq" id="WP_244190967.1">
    <property type="nucleotide sequence ID" value="NZ_CATVXE010000014.1"/>
</dbReference>